<protein>
    <recommendedName>
        <fullName evidence="5">Ketoreductase (KR) domain-containing protein</fullName>
    </recommendedName>
</protein>
<evidence type="ECO:0000313" key="3">
    <source>
        <dbReference type="EMBL" id="KIO17119.1"/>
    </source>
</evidence>
<dbReference type="PANTHER" id="PTHR43180:SF66">
    <property type="entry name" value="SHORT-CHAIN DEHYDROGENASE_REDUCTASE FAMILY PROTEIN"/>
    <property type="match status" value="1"/>
</dbReference>
<evidence type="ECO:0000256" key="2">
    <source>
        <dbReference type="ARBA" id="ARBA00023002"/>
    </source>
</evidence>
<comment type="similarity">
    <text evidence="1">Belongs to the short-chain dehydrogenases/reductases (SDR) family.</text>
</comment>
<evidence type="ECO:0000313" key="4">
    <source>
        <dbReference type="Proteomes" id="UP000054248"/>
    </source>
</evidence>
<dbReference type="PRINTS" id="PR00081">
    <property type="entry name" value="GDHRDH"/>
</dbReference>
<keyword evidence="2" id="KW-0560">Oxidoreductase</keyword>
<sequence>VYSLCDRVLDEEGRLDIYYANGGISPWKMLTVLSLDDLITTIKINTGAAFLGLKDGSKAMAVTSTKKSDSSGSIIFTASFVAGLRGNAGPLDCECSEANASSINNPAMASAIHLAGQNIRVNSICPGLVDV</sequence>
<reference evidence="3 4" key="1">
    <citation type="submission" date="2014-04" db="EMBL/GenBank/DDBJ databases">
        <authorList>
            <consortium name="DOE Joint Genome Institute"/>
            <person name="Kuo A."/>
            <person name="Girlanda M."/>
            <person name="Perotto S."/>
            <person name="Kohler A."/>
            <person name="Nagy L.G."/>
            <person name="Floudas D."/>
            <person name="Copeland A."/>
            <person name="Barry K.W."/>
            <person name="Cichocki N."/>
            <person name="Veneault-Fourrey C."/>
            <person name="LaButti K."/>
            <person name="Lindquist E.A."/>
            <person name="Lipzen A."/>
            <person name="Lundell T."/>
            <person name="Morin E."/>
            <person name="Murat C."/>
            <person name="Sun H."/>
            <person name="Tunlid A."/>
            <person name="Henrissat B."/>
            <person name="Grigoriev I.V."/>
            <person name="Hibbett D.S."/>
            <person name="Martin F."/>
            <person name="Nordberg H.P."/>
            <person name="Cantor M.N."/>
            <person name="Hua S.X."/>
        </authorList>
    </citation>
    <scope>NUCLEOTIDE SEQUENCE [LARGE SCALE GENOMIC DNA]</scope>
    <source>
        <strain evidence="3 4">MUT 4182</strain>
    </source>
</reference>
<proteinExistence type="inferred from homology"/>
<accession>A0A0C3Q3E3</accession>
<dbReference type="AlphaFoldDB" id="A0A0C3Q3E3"/>
<dbReference type="GO" id="GO:0016491">
    <property type="term" value="F:oxidoreductase activity"/>
    <property type="evidence" value="ECO:0007669"/>
    <property type="project" value="UniProtKB-KW"/>
</dbReference>
<dbReference type="Pfam" id="PF00106">
    <property type="entry name" value="adh_short"/>
    <property type="match status" value="1"/>
</dbReference>
<dbReference type="Gene3D" id="3.40.50.720">
    <property type="entry name" value="NAD(P)-binding Rossmann-like Domain"/>
    <property type="match status" value="1"/>
</dbReference>
<evidence type="ECO:0008006" key="5">
    <source>
        <dbReference type="Google" id="ProtNLM"/>
    </source>
</evidence>
<organism evidence="3 4">
    <name type="scientific">Tulasnella calospora MUT 4182</name>
    <dbReference type="NCBI Taxonomy" id="1051891"/>
    <lineage>
        <taxon>Eukaryota</taxon>
        <taxon>Fungi</taxon>
        <taxon>Dikarya</taxon>
        <taxon>Basidiomycota</taxon>
        <taxon>Agaricomycotina</taxon>
        <taxon>Agaricomycetes</taxon>
        <taxon>Cantharellales</taxon>
        <taxon>Tulasnellaceae</taxon>
        <taxon>Tulasnella</taxon>
    </lineage>
</organism>
<dbReference type="PANTHER" id="PTHR43180">
    <property type="entry name" value="3-OXOACYL-(ACYL-CARRIER-PROTEIN) REDUCTASE (AFU_ORTHOLOGUE AFUA_6G11210)"/>
    <property type="match status" value="1"/>
</dbReference>
<dbReference type="STRING" id="1051891.A0A0C3Q3E3"/>
<reference evidence="4" key="2">
    <citation type="submission" date="2015-01" db="EMBL/GenBank/DDBJ databases">
        <title>Evolutionary Origins and Diversification of the Mycorrhizal Mutualists.</title>
        <authorList>
            <consortium name="DOE Joint Genome Institute"/>
            <consortium name="Mycorrhizal Genomics Consortium"/>
            <person name="Kohler A."/>
            <person name="Kuo A."/>
            <person name="Nagy L.G."/>
            <person name="Floudas D."/>
            <person name="Copeland A."/>
            <person name="Barry K.W."/>
            <person name="Cichocki N."/>
            <person name="Veneault-Fourrey C."/>
            <person name="LaButti K."/>
            <person name="Lindquist E.A."/>
            <person name="Lipzen A."/>
            <person name="Lundell T."/>
            <person name="Morin E."/>
            <person name="Murat C."/>
            <person name="Riley R."/>
            <person name="Ohm R."/>
            <person name="Sun H."/>
            <person name="Tunlid A."/>
            <person name="Henrissat B."/>
            <person name="Grigoriev I.V."/>
            <person name="Hibbett D.S."/>
            <person name="Martin F."/>
        </authorList>
    </citation>
    <scope>NUCLEOTIDE SEQUENCE [LARGE SCALE GENOMIC DNA]</scope>
    <source>
        <strain evidence="4">MUT 4182</strain>
    </source>
</reference>
<dbReference type="InterPro" id="IPR002347">
    <property type="entry name" value="SDR_fam"/>
</dbReference>
<gene>
    <name evidence="3" type="ORF">M407DRAFT_85291</name>
</gene>
<dbReference type="SUPFAM" id="SSF51735">
    <property type="entry name" value="NAD(P)-binding Rossmann-fold domains"/>
    <property type="match status" value="1"/>
</dbReference>
<feature type="non-terminal residue" evidence="3">
    <location>
        <position position="1"/>
    </location>
</feature>
<dbReference type="OrthoDB" id="4131217at2759"/>
<name>A0A0C3Q3E3_9AGAM</name>
<dbReference type="InterPro" id="IPR036291">
    <property type="entry name" value="NAD(P)-bd_dom_sf"/>
</dbReference>
<dbReference type="EMBL" id="KN823428">
    <property type="protein sequence ID" value="KIO17119.1"/>
    <property type="molecule type" value="Genomic_DNA"/>
</dbReference>
<keyword evidence="4" id="KW-1185">Reference proteome</keyword>
<dbReference type="CDD" id="cd05233">
    <property type="entry name" value="SDR_c"/>
    <property type="match status" value="1"/>
</dbReference>
<dbReference type="HOGENOM" id="CLU_1932694_0_0_1"/>
<dbReference type="Proteomes" id="UP000054248">
    <property type="component" value="Unassembled WGS sequence"/>
</dbReference>
<evidence type="ECO:0000256" key="1">
    <source>
        <dbReference type="ARBA" id="ARBA00006484"/>
    </source>
</evidence>